<dbReference type="GO" id="GO:0003774">
    <property type="term" value="F:cytoskeletal motor activity"/>
    <property type="evidence" value="ECO:0007669"/>
    <property type="project" value="InterPro"/>
</dbReference>
<dbReference type="GO" id="GO:0071973">
    <property type="term" value="P:bacterial-type flagellum-dependent cell motility"/>
    <property type="evidence" value="ECO:0007669"/>
    <property type="project" value="InterPro"/>
</dbReference>
<comment type="subcellular location">
    <subcellularLocation>
        <location evidence="1 4">Bacterial flagellum basal body</location>
    </subcellularLocation>
</comment>
<protein>
    <recommendedName>
        <fullName evidence="4 5">Flagellar hook-basal body complex protein FliE</fullName>
    </recommendedName>
</protein>
<dbReference type="AlphaFoldDB" id="A0A7C4AK91"/>
<evidence type="ECO:0000256" key="5">
    <source>
        <dbReference type="NCBIfam" id="TIGR00205"/>
    </source>
</evidence>
<proteinExistence type="inferred from homology"/>
<comment type="similarity">
    <text evidence="2 4">Belongs to the FliE family.</text>
</comment>
<dbReference type="EMBL" id="DTHO01000073">
    <property type="protein sequence ID" value="HGH00161.1"/>
    <property type="molecule type" value="Genomic_DNA"/>
</dbReference>
<organism evidence="6">
    <name type="scientific">Thermodesulfovibrio aggregans</name>
    <dbReference type="NCBI Taxonomy" id="86166"/>
    <lineage>
        <taxon>Bacteria</taxon>
        <taxon>Pseudomonadati</taxon>
        <taxon>Nitrospirota</taxon>
        <taxon>Thermodesulfovibrionia</taxon>
        <taxon>Thermodesulfovibrionales</taxon>
        <taxon>Thermodesulfovibrionaceae</taxon>
        <taxon>Thermodesulfovibrio</taxon>
    </lineage>
</organism>
<sequence length="96" mass="10920">MTEIKNIELTGKSLPELKKLEGNKKYSFEQALKDAIKEASRVEQEAQRAIEAFSKGELSIHQVVLAMEKADLTLQTLIQVRNKVLTAYEEISRMQV</sequence>
<reference evidence="6" key="1">
    <citation type="journal article" date="2020" name="mSystems">
        <title>Genome- and Community-Level Interaction Insights into Carbon Utilization and Element Cycling Functions of Hydrothermarchaeota in Hydrothermal Sediment.</title>
        <authorList>
            <person name="Zhou Z."/>
            <person name="Liu Y."/>
            <person name="Xu W."/>
            <person name="Pan J."/>
            <person name="Luo Z.H."/>
            <person name="Li M."/>
        </authorList>
    </citation>
    <scope>NUCLEOTIDE SEQUENCE [LARGE SCALE GENOMIC DNA]</scope>
    <source>
        <strain evidence="6">SpSt-788</strain>
    </source>
</reference>
<evidence type="ECO:0000313" key="6">
    <source>
        <dbReference type="EMBL" id="HGH00161.1"/>
    </source>
</evidence>
<evidence type="ECO:0000256" key="1">
    <source>
        <dbReference type="ARBA" id="ARBA00004117"/>
    </source>
</evidence>
<gene>
    <name evidence="4 6" type="primary">fliE</name>
    <name evidence="6" type="ORF">ENV75_06940</name>
</gene>
<dbReference type="GO" id="GO:0005198">
    <property type="term" value="F:structural molecule activity"/>
    <property type="evidence" value="ECO:0007669"/>
    <property type="project" value="UniProtKB-UniRule"/>
</dbReference>
<evidence type="ECO:0000256" key="3">
    <source>
        <dbReference type="ARBA" id="ARBA00023143"/>
    </source>
</evidence>
<evidence type="ECO:0000256" key="4">
    <source>
        <dbReference type="HAMAP-Rule" id="MF_00724"/>
    </source>
</evidence>
<dbReference type="HAMAP" id="MF_00724">
    <property type="entry name" value="FliE"/>
    <property type="match status" value="1"/>
</dbReference>
<dbReference type="NCBIfam" id="TIGR00205">
    <property type="entry name" value="fliE"/>
    <property type="match status" value="1"/>
</dbReference>
<dbReference type="PANTHER" id="PTHR34653:SF1">
    <property type="entry name" value="FLAGELLAR HOOK-BASAL BODY COMPLEX PROTEIN FLIE"/>
    <property type="match status" value="1"/>
</dbReference>
<dbReference type="Pfam" id="PF02049">
    <property type="entry name" value="FliE"/>
    <property type="match status" value="1"/>
</dbReference>
<keyword evidence="6" id="KW-0282">Flagellum</keyword>
<dbReference type="PRINTS" id="PR01006">
    <property type="entry name" value="FLGHOOKFLIE"/>
</dbReference>
<keyword evidence="3 4" id="KW-0975">Bacterial flagellum</keyword>
<dbReference type="GO" id="GO:0009425">
    <property type="term" value="C:bacterial-type flagellum basal body"/>
    <property type="evidence" value="ECO:0007669"/>
    <property type="project" value="UniProtKB-SubCell"/>
</dbReference>
<keyword evidence="6" id="KW-0969">Cilium</keyword>
<name>A0A7C4AK91_9BACT</name>
<comment type="caution">
    <text evidence="6">The sequence shown here is derived from an EMBL/GenBank/DDBJ whole genome shotgun (WGS) entry which is preliminary data.</text>
</comment>
<evidence type="ECO:0000256" key="2">
    <source>
        <dbReference type="ARBA" id="ARBA00009272"/>
    </source>
</evidence>
<dbReference type="InterPro" id="IPR001624">
    <property type="entry name" value="FliE"/>
</dbReference>
<accession>A0A7C4AK91</accession>
<keyword evidence="6" id="KW-0966">Cell projection</keyword>
<dbReference type="PANTHER" id="PTHR34653">
    <property type="match status" value="1"/>
</dbReference>